<protein>
    <submittedName>
        <fullName evidence="2">Uncharacterized protein</fullName>
    </submittedName>
</protein>
<proteinExistence type="predicted"/>
<name>A0AAV7NC86_PLEWA</name>
<feature type="compositionally biased region" description="Basic residues" evidence="1">
    <location>
        <begin position="103"/>
        <end position="116"/>
    </location>
</feature>
<dbReference type="EMBL" id="JANPWB010000012">
    <property type="protein sequence ID" value="KAJ1113581.1"/>
    <property type="molecule type" value="Genomic_DNA"/>
</dbReference>
<evidence type="ECO:0000313" key="2">
    <source>
        <dbReference type="EMBL" id="KAJ1113581.1"/>
    </source>
</evidence>
<dbReference type="AlphaFoldDB" id="A0AAV7NC86"/>
<evidence type="ECO:0000256" key="1">
    <source>
        <dbReference type="SAM" id="MobiDB-lite"/>
    </source>
</evidence>
<comment type="caution">
    <text evidence="2">The sequence shown here is derived from an EMBL/GenBank/DDBJ whole genome shotgun (WGS) entry which is preliminary data.</text>
</comment>
<accession>A0AAV7NC86</accession>
<gene>
    <name evidence="2" type="ORF">NDU88_001823</name>
</gene>
<keyword evidence="3" id="KW-1185">Reference proteome</keyword>
<dbReference type="Proteomes" id="UP001066276">
    <property type="component" value="Chromosome 8"/>
</dbReference>
<evidence type="ECO:0000313" key="3">
    <source>
        <dbReference type="Proteomes" id="UP001066276"/>
    </source>
</evidence>
<sequence>MEERIKNKEEEIKLRKAHKFNRDKLDYEHGRIYMFAQKYDSVRTKDVSKSGAEVAVHHMSADECSEIGSSADEAPRNKFDSQGENASYANGHATPWPKSQTRPMKRKTRRGKRKKQSIQGIGLNPHSSSSLNHLSTVVNISNSILTDNELRILDLGLSFCPNIQWDYVSTRIELYKFVRKLRSLKHFSNKDKNLFVDDATSRAPVSGFNIADSTELMAINDLAKKSNEFECVT</sequence>
<organism evidence="2 3">
    <name type="scientific">Pleurodeles waltl</name>
    <name type="common">Iberian ribbed newt</name>
    <dbReference type="NCBI Taxonomy" id="8319"/>
    <lineage>
        <taxon>Eukaryota</taxon>
        <taxon>Metazoa</taxon>
        <taxon>Chordata</taxon>
        <taxon>Craniata</taxon>
        <taxon>Vertebrata</taxon>
        <taxon>Euteleostomi</taxon>
        <taxon>Amphibia</taxon>
        <taxon>Batrachia</taxon>
        <taxon>Caudata</taxon>
        <taxon>Salamandroidea</taxon>
        <taxon>Salamandridae</taxon>
        <taxon>Pleurodelinae</taxon>
        <taxon>Pleurodeles</taxon>
    </lineage>
</organism>
<feature type="region of interest" description="Disordered" evidence="1">
    <location>
        <begin position="65"/>
        <end position="127"/>
    </location>
</feature>
<reference evidence="2" key="1">
    <citation type="journal article" date="2022" name="bioRxiv">
        <title>Sequencing and chromosome-scale assembly of the giantPleurodeles waltlgenome.</title>
        <authorList>
            <person name="Brown T."/>
            <person name="Elewa A."/>
            <person name="Iarovenko S."/>
            <person name="Subramanian E."/>
            <person name="Araus A.J."/>
            <person name="Petzold A."/>
            <person name="Susuki M."/>
            <person name="Suzuki K.-i.T."/>
            <person name="Hayashi T."/>
            <person name="Toyoda A."/>
            <person name="Oliveira C."/>
            <person name="Osipova E."/>
            <person name="Leigh N.D."/>
            <person name="Simon A."/>
            <person name="Yun M.H."/>
        </authorList>
    </citation>
    <scope>NUCLEOTIDE SEQUENCE</scope>
    <source>
        <strain evidence="2">20211129_DDA</strain>
        <tissue evidence="2">Liver</tissue>
    </source>
</reference>